<keyword evidence="3" id="KW-1185">Reference proteome</keyword>
<dbReference type="AlphaFoldDB" id="A0AAW8B3W2"/>
<evidence type="ECO:0000313" key="3">
    <source>
        <dbReference type="Proteomes" id="UP001178354"/>
    </source>
</evidence>
<evidence type="ECO:0000313" key="2">
    <source>
        <dbReference type="EMBL" id="MDP1521117.1"/>
    </source>
</evidence>
<dbReference type="Proteomes" id="UP001178354">
    <property type="component" value="Unassembled WGS sequence"/>
</dbReference>
<dbReference type="RefSeq" id="WP_305170784.1">
    <property type="nucleotide sequence ID" value="NZ_JAUUUU010000005.1"/>
</dbReference>
<dbReference type="Pfam" id="PF05099">
    <property type="entry name" value="TerB"/>
    <property type="match status" value="1"/>
</dbReference>
<gene>
    <name evidence="2" type="ORF">Q8A57_09065</name>
</gene>
<protein>
    <submittedName>
        <fullName evidence="2">TerB family tellurite resistance protein</fullName>
    </submittedName>
</protein>
<dbReference type="SUPFAM" id="SSF158682">
    <property type="entry name" value="TerB-like"/>
    <property type="match status" value="1"/>
</dbReference>
<sequence>MIDQIQKFFSSKLNPVNEETDQEKMRLAAAALMVEVMVIDRDLNTAELTEIKCMLAKRFQLASVEIEQLVELARKEVDSATSLFQFTRLINDHFDAEAKTHLIENLWRVAFADQVLDKHEEALIRRIAELLYVSHMDFIQAKQRAMGR</sequence>
<reference evidence="2" key="2">
    <citation type="submission" date="2023-08" db="EMBL/GenBank/DDBJ databases">
        <authorList>
            <person name="Luo J."/>
        </authorList>
    </citation>
    <scope>NUCLEOTIDE SEQUENCE</scope>
    <source>
        <strain evidence="2">DSM 25064</strain>
    </source>
</reference>
<dbReference type="InterPro" id="IPR007791">
    <property type="entry name" value="DjlA_N"/>
</dbReference>
<dbReference type="CDD" id="cd07313">
    <property type="entry name" value="terB_like_2"/>
    <property type="match status" value="1"/>
</dbReference>
<proteinExistence type="predicted"/>
<comment type="caution">
    <text evidence="2">The sequence shown here is derived from an EMBL/GenBank/DDBJ whole genome shotgun (WGS) entry which is preliminary data.</text>
</comment>
<name>A0AAW8B3W2_9GAMM</name>
<reference evidence="2" key="1">
    <citation type="journal article" date="2010" name="Int. J. Syst. Evol. Microbiol.">
        <title>Porticoccus litoralis gen. nov., sp. nov., a gammaproteobacterium isolated from the Yellow Sea.</title>
        <authorList>
            <person name="Oh H.M."/>
            <person name="Kim H."/>
            <person name="Kim K.M."/>
            <person name="Min G.S."/>
            <person name="Cho J.C."/>
        </authorList>
    </citation>
    <scope>NUCLEOTIDE SEQUENCE</scope>
    <source>
        <strain evidence="2">DSM 25064</strain>
    </source>
</reference>
<dbReference type="EMBL" id="JAUUUU010000005">
    <property type="protein sequence ID" value="MDP1521117.1"/>
    <property type="molecule type" value="Genomic_DNA"/>
</dbReference>
<accession>A0AAW8B3W2</accession>
<evidence type="ECO:0000259" key="1">
    <source>
        <dbReference type="Pfam" id="PF05099"/>
    </source>
</evidence>
<organism evidence="2 3">
    <name type="scientific">Porticoccus litoralis</name>
    <dbReference type="NCBI Taxonomy" id="434086"/>
    <lineage>
        <taxon>Bacteria</taxon>
        <taxon>Pseudomonadati</taxon>
        <taxon>Pseudomonadota</taxon>
        <taxon>Gammaproteobacteria</taxon>
        <taxon>Cellvibrionales</taxon>
        <taxon>Porticoccaceae</taxon>
        <taxon>Porticoccus</taxon>
    </lineage>
</organism>
<dbReference type="InterPro" id="IPR029024">
    <property type="entry name" value="TerB-like"/>
</dbReference>
<dbReference type="Gene3D" id="1.10.3680.10">
    <property type="entry name" value="TerB-like"/>
    <property type="match status" value="1"/>
</dbReference>
<feature type="domain" description="Co-chaperone DjlA N-terminal" evidence="1">
    <location>
        <begin position="26"/>
        <end position="143"/>
    </location>
</feature>